<feature type="region of interest" description="Disordered" evidence="1">
    <location>
        <begin position="132"/>
        <end position="153"/>
    </location>
</feature>
<name>C6BXH5_MARSD</name>
<sequence length="553" mass="62448">MSGPVRRFFRAVIFSLVLVPVCVVFAGEGGISWRVRVPVIKPLDSWSGRAEEGSAIFVADLKRPVNDVVLKAEPFEPVGEPGPKVRAVVSDEIVHQRVAVRTSAESIKPSISSHSNTTPVILASSDVNVGKKTEVSAKEDSPEELESPKRSSVSLIPSENIRNKEALVSGDSGFFTTPKRAAGLSGKVVKITPILRLREMYDSNVDYKKFDDLISEITPALKVDIYDEAMQVNFRGDFIYKDYLNHSELDRYDYNLDLSAKYSFSPDLQGALELNHKRYHNLDQNTYESGGVDLDPTIILKTSATPSLNWRIGEKDNLVISNYIDKTNYERKSDSDYLTNVLSFIWGHALDNERTTLYVGEMNTFTHFSREIDDFKSDQISFQGIVGIDHQFTEGWKLSVKGGPGITSSNYSSDTITGDSLDFLYQFRAELGYRELEFSVVPAIERTVRPGRYGENEIFDQAEIYFRYEFSEYLTLDNINTYWMNESDGKSGGRKHKAKGVFSQAIVNWKFEKDWTAYCGLSVNYSLNEISDSNSERFKSWVGFSYSFPTEIN</sequence>
<dbReference type="KEGG" id="dsa:Desal_2425"/>
<dbReference type="AlphaFoldDB" id="C6BXH5"/>
<evidence type="ECO:0000313" key="3">
    <source>
        <dbReference type="Proteomes" id="UP000002601"/>
    </source>
</evidence>
<dbReference type="Proteomes" id="UP000002601">
    <property type="component" value="Chromosome"/>
</dbReference>
<evidence type="ECO:0000313" key="2">
    <source>
        <dbReference type="EMBL" id="ACS80481.1"/>
    </source>
</evidence>
<reference evidence="2 3" key="1">
    <citation type="submission" date="2009-06" db="EMBL/GenBank/DDBJ databases">
        <title>Complete sequence of Desulfovibrio salexigens DSM 2638.</title>
        <authorList>
            <consortium name="US DOE Joint Genome Institute"/>
            <person name="Lucas S."/>
            <person name="Copeland A."/>
            <person name="Lapidus A."/>
            <person name="Glavina del Rio T."/>
            <person name="Tice H."/>
            <person name="Bruce D."/>
            <person name="Goodwin L."/>
            <person name="Pitluck S."/>
            <person name="Munk A.C."/>
            <person name="Brettin T."/>
            <person name="Detter J.C."/>
            <person name="Han C."/>
            <person name="Tapia R."/>
            <person name="Larimer F."/>
            <person name="Land M."/>
            <person name="Hauser L."/>
            <person name="Kyrpides N."/>
            <person name="Anderson I."/>
            <person name="Wall J.D."/>
            <person name="Arkin A.P."/>
            <person name="Dehal P."/>
            <person name="Chivian D."/>
            <person name="Giles B."/>
            <person name="Hazen T.C."/>
        </authorList>
    </citation>
    <scope>NUCLEOTIDE SEQUENCE [LARGE SCALE GENOMIC DNA]</scope>
    <source>
        <strain evidence="3">ATCC 14822 / DSM 2638 / NCIMB 8403 / VKM B-1763</strain>
    </source>
</reference>
<keyword evidence="3" id="KW-1185">Reference proteome</keyword>
<gene>
    <name evidence="2" type="ordered locus">Desal_2425</name>
</gene>
<dbReference type="OrthoDB" id="5442120at2"/>
<evidence type="ECO:0000256" key="1">
    <source>
        <dbReference type="SAM" id="MobiDB-lite"/>
    </source>
</evidence>
<dbReference type="eggNOG" id="COG2067">
    <property type="taxonomic scope" value="Bacteria"/>
</dbReference>
<dbReference type="HOGENOM" id="CLU_492379_0_0_7"/>
<accession>C6BXH5</accession>
<dbReference type="EMBL" id="CP001649">
    <property type="protein sequence ID" value="ACS80481.1"/>
    <property type="molecule type" value="Genomic_DNA"/>
</dbReference>
<organism evidence="2 3">
    <name type="scientific">Maridesulfovibrio salexigens (strain ATCC 14822 / DSM 2638 / NCIMB 8403 / VKM B-1763)</name>
    <name type="common">Desulfovibrio salexigens</name>
    <dbReference type="NCBI Taxonomy" id="526222"/>
    <lineage>
        <taxon>Bacteria</taxon>
        <taxon>Pseudomonadati</taxon>
        <taxon>Thermodesulfobacteriota</taxon>
        <taxon>Desulfovibrionia</taxon>
        <taxon>Desulfovibrionales</taxon>
        <taxon>Desulfovibrionaceae</taxon>
        <taxon>Maridesulfovibrio</taxon>
    </lineage>
</organism>
<protein>
    <submittedName>
        <fullName evidence="2">Uncharacterized protein</fullName>
    </submittedName>
</protein>
<dbReference type="RefSeq" id="WP_015852297.1">
    <property type="nucleotide sequence ID" value="NC_012881.1"/>
</dbReference>
<dbReference type="STRING" id="526222.Desal_2425"/>
<proteinExistence type="predicted"/>